<dbReference type="AlphaFoldDB" id="A0A9D4AIW2"/>
<feature type="region of interest" description="Disordered" evidence="1">
    <location>
        <begin position="84"/>
        <end position="108"/>
    </location>
</feature>
<evidence type="ECO:0000256" key="1">
    <source>
        <dbReference type="SAM" id="MobiDB-lite"/>
    </source>
</evidence>
<organism evidence="2 3">
    <name type="scientific">Gossypium stocksii</name>
    <dbReference type="NCBI Taxonomy" id="47602"/>
    <lineage>
        <taxon>Eukaryota</taxon>
        <taxon>Viridiplantae</taxon>
        <taxon>Streptophyta</taxon>
        <taxon>Embryophyta</taxon>
        <taxon>Tracheophyta</taxon>
        <taxon>Spermatophyta</taxon>
        <taxon>Magnoliopsida</taxon>
        <taxon>eudicotyledons</taxon>
        <taxon>Gunneridae</taxon>
        <taxon>Pentapetalae</taxon>
        <taxon>rosids</taxon>
        <taxon>malvids</taxon>
        <taxon>Malvales</taxon>
        <taxon>Malvaceae</taxon>
        <taxon>Malvoideae</taxon>
        <taxon>Gossypium</taxon>
    </lineage>
</organism>
<gene>
    <name evidence="2" type="ORF">J1N35_005041</name>
</gene>
<accession>A0A9D4AIW2</accession>
<protein>
    <submittedName>
        <fullName evidence="2">Uncharacterized protein</fullName>
    </submittedName>
</protein>
<dbReference type="EMBL" id="JAIQCV010000002">
    <property type="protein sequence ID" value="KAH1121881.1"/>
    <property type="molecule type" value="Genomic_DNA"/>
</dbReference>
<dbReference type="Proteomes" id="UP000828251">
    <property type="component" value="Unassembled WGS sequence"/>
</dbReference>
<sequence length="108" mass="12289">MHDVPNFDHVDHSIVIDHLEIGDNNQQEFVTRDHEDELKIAKDVFNPIDIELDLAVEVEHQIACNVDIPPVENKTISLESTKVVGSDTSTMEQTKDQSAEDQLKVLQW</sequence>
<evidence type="ECO:0000313" key="3">
    <source>
        <dbReference type="Proteomes" id="UP000828251"/>
    </source>
</evidence>
<evidence type="ECO:0000313" key="2">
    <source>
        <dbReference type="EMBL" id="KAH1121881.1"/>
    </source>
</evidence>
<proteinExistence type="predicted"/>
<name>A0A9D4AIW2_9ROSI</name>
<keyword evidence="3" id="KW-1185">Reference proteome</keyword>
<comment type="caution">
    <text evidence="2">The sequence shown here is derived from an EMBL/GenBank/DDBJ whole genome shotgun (WGS) entry which is preliminary data.</text>
</comment>
<reference evidence="2 3" key="1">
    <citation type="journal article" date="2021" name="Plant Biotechnol. J.">
        <title>Multi-omics assisted identification of the key and species-specific regulatory components of drought-tolerant mechanisms in Gossypium stocksii.</title>
        <authorList>
            <person name="Yu D."/>
            <person name="Ke L."/>
            <person name="Zhang D."/>
            <person name="Wu Y."/>
            <person name="Sun Y."/>
            <person name="Mei J."/>
            <person name="Sun J."/>
            <person name="Sun Y."/>
        </authorList>
    </citation>
    <scope>NUCLEOTIDE SEQUENCE [LARGE SCALE GENOMIC DNA]</scope>
    <source>
        <strain evidence="3">cv. E1</strain>
        <tissue evidence="2">Leaf</tissue>
    </source>
</reference>
<feature type="compositionally biased region" description="Basic and acidic residues" evidence="1">
    <location>
        <begin position="93"/>
        <end position="108"/>
    </location>
</feature>